<dbReference type="Proteomes" id="UP001596002">
    <property type="component" value="Unassembled WGS sequence"/>
</dbReference>
<protein>
    <submittedName>
        <fullName evidence="1">Uncharacterized protein</fullName>
    </submittedName>
</protein>
<accession>A0ABV9PV02</accession>
<dbReference type="EMBL" id="JBHSHC010000012">
    <property type="protein sequence ID" value="MFC4766081.1"/>
    <property type="molecule type" value="Genomic_DNA"/>
</dbReference>
<gene>
    <name evidence="1" type="ORF">ACFO8Q_01515</name>
</gene>
<comment type="caution">
    <text evidence="1">The sequence shown here is derived from an EMBL/GenBank/DDBJ whole genome shotgun (WGS) entry which is preliminary data.</text>
</comment>
<keyword evidence="2" id="KW-1185">Reference proteome</keyword>
<evidence type="ECO:0000313" key="2">
    <source>
        <dbReference type="Proteomes" id="UP001596002"/>
    </source>
</evidence>
<name>A0ABV9PV02_9BACL</name>
<organism evidence="1 2">
    <name type="scientific">Effusibacillus consociatus</name>
    <dbReference type="NCBI Taxonomy" id="1117041"/>
    <lineage>
        <taxon>Bacteria</taxon>
        <taxon>Bacillati</taxon>
        <taxon>Bacillota</taxon>
        <taxon>Bacilli</taxon>
        <taxon>Bacillales</taxon>
        <taxon>Alicyclobacillaceae</taxon>
        <taxon>Effusibacillus</taxon>
    </lineage>
</organism>
<evidence type="ECO:0000313" key="1">
    <source>
        <dbReference type="EMBL" id="MFC4766081.1"/>
    </source>
</evidence>
<dbReference type="RefSeq" id="WP_380023786.1">
    <property type="nucleotide sequence ID" value="NZ_JBHSHC010000012.1"/>
</dbReference>
<reference evidence="2" key="1">
    <citation type="journal article" date="2019" name="Int. J. Syst. Evol. Microbiol.">
        <title>The Global Catalogue of Microorganisms (GCM) 10K type strain sequencing project: providing services to taxonomists for standard genome sequencing and annotation.</title>
        <authorList>
            <consortium name="The Broad Institute Genomics Platform"/>
            <consortium name="The Broad Institute Genome Sequencing Center for Infectious Disease"/>
            <person name="Wu L."/>
            <person name="Ma J."/>
        </authorList>
    </citation>
    <scope>NUCLEOTIDE SEQUENCE [LARGE SCALE GENOMIC DNA]</scope>
    <source>
        <strain evidence="2">WYCCWR 12678</strain>
    </source>
</reference>
<sequence length="48" mass="5180">MGQSSFVGVQDLTLTLDLKAPFPVNTKPAPITEGLFLVQQGMMWTPSS</sequence>
<proteinExistence type="predicted"/>